<evidence type="ECO:0000313" key="2">
    <source>
        <dbReference type="Proteomes" id="UP001732700"/>
    </source>
</evidence>
<keyword evidence="2" id="KW-1185">Reference proteome</keyword>
<reference evidence="1" key="1">
    <citation type="submission" date="2021-05" db="EMBL/GenBank/DDBJ databases">
        <authorList>
            <person name="Scholz U."/>
            <person name="Mascher M."/>
            <person name="Fiebig A."/>
        </authorList>
    </citation>
    <scope>NUCLEOTIDE SEQUENCE [LARGE SCALE GENOMIC DNA]</scope>
</reference>
<name>A0ACD5WI29_AVESA</name>
<protein>
    <submittedName>
        <fullName evidence="1">Uncharacterized protein</fullName>
    </submittedName>
</protein>
<dbReference type="EnsemblPlants" id="AVESA.00010b.r2.4AG0628850.1">
    <property type="protein sequence ID" value="AVESA.00010b.r2.4AG0628850.1.CDS"/>
    <property type="gene ID" value="AVESA.00010b.r2.4AG0628850"/>
</dbReference>
<reference evidence="1" key="2">
    <citation type="submission" date="2025-09" db="UniProtKB">
        <authorList>
            <consortium name="EnsemblPlants"/>
        </authorList>
    </citation>
    <scope>IDENTIFICATION</scope>
</reference>
<accession>A0ACD5WI29</accession>
<dbReference type="Proteomes" id="UP001732700">
    <property type="component" value="Chromosome 4A"/>
</dbReference>
<proteinExistence type="predicted"/>
<evidence type="ECO:0000313" key="1">
    <source>
        <dbReference type="EnsemblPlants" id="AVESA.00010b.r2.4AG0628850.1.CDS"/>
    </source>
</evidence>
<organism evidence="1 2">
    <name type="scientific">Avena sativa</name>
    <name type="common">Oat</name>
    <dbReference type="NCBI Taxonomy" id="4498"/>
    <lineage>
        <taxon>Eukaryota</taxon>
        <taxon>Viridiplantae</taxon>
        <taxon>Streptophyta</taxon>
        <taxon>Embryophyta</taxon>
        <taxon>Tracheophyta</taxon>
        <taxon>Spermatophyta</taxon>
        <taxon>Magnoliopsida</taxon>
        <taxon>Liliopsida</taxon>
        <taxon>Poales</taxon>
        <taxon>Poaceae</taxon>
        <taxon>BOP clade</taxon>
        <taxon>Pooideae</taxon>
        <taxon>Poodae</taxon>
        <taxon>Poeae</taxon>
        <taxon>Poeae Chloroplast Group 1 (Aveneae type)</taxon>
        <taxon>Aveninae</taxon>
        <taxon>Avena</taxon>
    </lineage>
</organism>
<sequence>MVNRSLSQDPAGTEEVLLVDYRDNPVDRSHTGAWLAALLILGTAFGERVCIMCMTLDLQSDLENILHVSFIGSEQGIITYFGILNLLALIGGFFGDAKLGRFLAIAISLGMMIAGMELALEILVPGLHPPPCVDENCVPANGWEVAIMCLALCLTALGVGGLRGNIPGFLSDQFDRRVPREAWAMKLLFSRFYSCTCLGGLFALTVLEYVQLGVGYGWGYCISMGIMILAAIVLVGGRHKYRYRKPAERSPLSVIWNVLWMAFRRRSLPLPMDNSALNGFLIARVPHTNSLRCLDKAAIVLPGPGQPLVVSATVTEVEELKLLINLLPIWVTSVLYWTIYNRMTFFSIMQAADMDRHLGKGFVIPSLSIPSFLFISVIIFTSINEPLLVPMATRLTRSPQGPTSLQRIGAGLLIATISMTVAALVEKRRIDAGGVVSAFWLVPQYFIMGAGDAFVFVGQLEFFIREGPERMKSVSTGLFLATLSVGSFLGALLVLVTNSLTHGAWIGEGYERIDRFYWMLAGLGVGNFILFTVLARRHTYRNPRTPALAVT</sequence>